<accession>A0ABP1F1K0</accession>
<comment type="similarity">
    <text evidence="1">Belongs to the pseudouridine synthase RluA family.</text>
</comment>
<dbReference type="PANTHER" id="PTHR21600">
    <property type="entry name" value="MITOCHONDRIAL RNA PSEUDOURIDINE SYNTHASE"/>
    <property type="match status" value="1"/>
</dbReference>
<dbReference type="InterPro" id="IPR020103">
    <property type="entry name" value="PsdUridine_synth_cat_dom_sf"/>
</dbReference>
<protein>
    <submittedName>
        <fullName evidence="4">Pseudouridine synthase</fullName>
    </submittedName>
</protein>
<gene>
    <name evidence="4" type="ORF">T190423A01A_30470</name>
</gene>
<dbReference type="InterPro" id="IPR050188">
    <property type="entry name" value="RluA_PseudoU_synthase"/>
</dbReference>
<dbReference type="InterPro" id="IPR006224">
    <property type="entry name" value="PsdUridine_synth_RluA-like_CS"/>
</dbReference>
<keyword evidence="2" id="KW-0694">RNA-binding</keyword>
<keyword evidence="5" id="KW-1185">Reference proteome</keyword>
<proteinExistence type="inferred from homology"/>
<evidence type="ECO:0000256" key="1">
    <source>
        <dbReference type="ARBA" id="ARBA00010876"/>
    </source>
</evidence>
<evidence type="ECO:0000256" key="2">
    <source>
        <dbReference type="PROSITE-ProRule" id="PRU00182"/>
    </source>
</evidence>
<name>A0ABP1F1K0_9FLAO</name>
<dbReference type="Proteomes" id="UP001497527">
    <property type="component" value="Unassembled WGS sequence"/>
</dbReference>
<dbReference type="Gene3D" id="3.30.2350.10">
    <property type="entry name" value="Pseudouridine synthase"/>
    <property type="match status" value="1"/>
</dbReference>
<evidence type="ECO:0000313" key="4">
    <source>
        <dbReference type="EMBL" id="CAL2103356.1"/>
    </source>
</evidence>
<feature type="domain" description="Pseudouridine synthase RsuA/RluA-like" evidence="3">
    <location>
        <begin position="96"/>
        <end position="233"/>
    </location>
</feature>
<dbReference type="CDD" id="cd02869">
    <property type="entry name" value="PseudoU_synth_RluA_like"/>
    <property type="match status" value="1"/>
</dbReference>
<dbReference type="InterPro" id="IPR006145">
    <property type="entry name" value="PsdUridine_synth_RsuA/RluA"/>
</dbReference>
<dbReference type="Pfam" id="PF00849">
    <property type="entry name" value="PseudoU_synth_2"/>
    <property type="match status" value="1"/>
</dbReference>
<sequence length="293" mass="33362">MILKEVKLIETHIVPKLDSPIRLQEYGVGIFKTLPSKSGFKKAIKKNLVRVNGKIATTALFIKGKETIELFQTTELPKSIQKLKLPLKVVFEDDYLAIIEKPPGVLVSGNTFVTIYNALPQNLQKSTLEDAVRPTPIHRLDYPTSGLLLVGKTSSSIRALYKLFEHKDIQKTYVAITIGKMKLEGTINKTLEEKEAITHFKVEKTVSSERFDFLNLVKLNPITGRRHQLRKHLFSIHNPILGDKDYFLEGKLLKGKGLYLHAKTLAFTHPLTNKKLYITSELPKKFKKIFPEF</sequence>
<dbReference type="PROSITE" id="PS01129">
    <property type="entry name" value="PSI_RLU"/>
    <property type="match status" value="1"/>
</dbReference>
<dbReference type="EMBL" id="CAXJIO010000012">
    <property type="protein sequence ID" value="CAL2103356.1"/>
    <property type="molecule type" value="Genomic_DNA"/>
</dbReference>
<comment type="caution">
    <text evidence="4">The sequence shown here is derived from an EMBL/GenBank/DDBJ whole genome shotgun (WGS) entry which is preliminary data.</text>
</comment>
<dbReference type="SUPFAM" id="SSF55120">
    <property type="entry name" value="Pseudouridine synthase"/>
    <property type="match status" value="1"/>
</dbReference>
<dbReference type="PROSITE" id="PS50889">
    <property type="entry name" value="S4"/>
    <property type="match status" value="1"/>
</dbReference>
<evidence type="ECO:0000259" key="3">
    <source>
        <dbReference type="Pfam" id="PF00849"/>
    </source>
</evidence>
<organism evidence="4 5">
    <name type="scientific">Tenacibaculum polynesiense</name>
    <dbReference type="NCBI Taxonomy" id="3137857"/>
    <lineage>
        <taxon>Bacteria</taxon>
        <taxon>Pseudomonadati</taxon>
        <taxon>Bacteroidota</taxon>
        <taxon>Flavobacteriia</taxon>
        <taxon>Flavobacteriales</taxon>
        <taxon>Flavobacteriaceae</taxon>
        <taxon>Tenacibaculum</taxon>
    </lineage>
</organism>
<dbReference type="PANTHER" id="PTHR21600:SF87">
    <property type="entry name" value="RNA PSEUDOURIDYLATE SYNTHASE DOMAIN-CONTAINING PROTEIN 1"/>
    <property type="match status" value="1"/>
</dbReference>
<evidence type="ECO:0000313" key="5">
    <source>
        <dbReference type="Proteomes" id="UP001497527"/>
    </source>
</evidence>
<reference evidence="4 5" key="1">
    <citation type="submission" date="2024-05" db="EMBL/GenBank/DDBJ databases">
        <authorList>
            <person name="Duchaud E."/>
        </authorList>
    </citation>
    <scope>NUCLEOTIDE SEQUENCE [LARGE SCALE GENOMIC DNA]</scope>
    <source>
        <strain evidence="4">Ena-SAMPLE-TAB-13-05-2024-13:56:06:370-140308</strain>
    </source>
</reference>